<dbReference type="SUPFAM" id="SSF46689">
    <property type="entry name" value="Homeodomain-like"/>
    <property type="match status" value="1"/>
</dbReference>
<sequence length="223" mass="24945">MATRTATRKSEQTGSDDVASVPGRARLVPAQQRSRERFERILACAAEVMVEKGCDAFRMSDIVERTGIAFGSLYQYFPDKTAVIGTLAERYNALGHECVRRDLSRMKRVEDLHGTLCRITDSYYRMFVDEPLMRDIWRATQADRALQALDEADGAFLAGLLTERLREIAPDARDAQLSAFSELTMVLIAAAVRYAIGLPPKAARQRLAMFKRTLPVDLAVLEA</sequence>
<evidence type="ECO:0000313" key="6">
    <source>
        <dbReference type="Proteomes" id="UP000070119"/>
    </source>
</evidence>
<gene>
    <name evidence="5" type="ORF">WK57_21470</name>
</gene>
<dbReference type="PROSITE" id="PS50977">
    <property type="entry name" value="HTH_TETR_2"/>
    <property type="match status" value="1"/>
</dbReference>
<keyword evidence="2" id="KW-0238">DNA-binding</keyword>
<evidence type="ECO:0000256" key="3">
    <source>
        <dbReference type="ARBA" id="ARBA00023163"/>
    </source>
</evidence>
<feature type="region of interest" description="Disordered" evidence="4">
    <location>
        <begin position="1"/>
        <end position="26"/>
    </location>
</feature>
<dbReference type="PANTHER" id="PTHR30055:SF234">
    <property type="entry name" value="HTH-TYPE TRANSCRIPTIONAL REGULATOR BETI"/>
    <property type="match status" value="1"/>
</dbReference>
<dbReference type="InterPro" id="IPR001647">
    <property type="entry name" value="HTH_TetR"/>
</dbReference>
<dbReference type="Proteomes" id="UP000070119">
    <property type="component" value="Unassembled WGS sequence"/>
</dbReference>
<dbReference type="GO" id="GO:0003700">
    <property type="term" value="F:DNA-binding transcription factor activity"/>
    <property type="evidence" value="ECO:0007669"/>
    <property type="project" value="TreeGrafter"/>
</dbReference>
<accession>A0A103WXZ8</accession>
<dbReference type="AlphaFoldDB" id="A0A103WXZ8"/>
<evidence type="ECO:0000256" key="4">
    <source>
        <dbReference type="SAM" id="MobiDB-lite"/>
    </source>
</evidence>
<dbReference type="Gene3D" id="1.10.357.10">
    <property type="entry name" value="Tetracycline Repressor, domain 2"/>
    <property type="match status" value="1"/>
</dbReference>
<dbReference type="PRINTS" id="PR00455">
    <property type="entry name" value="HTHTETR"/>
</dbReference>
<dbReference type="EMBL" id="LNJU01000004">
    <property type="protein sequence ID" value="KWZ58008.1"/>
    <property type="molecule type" value="Genomic_DNA"/>
</dbReference>
<proteinExistence type="predicted"/>
<dbReference type="InterPro" id="IPR050109">
    <property type="entry name" value="HTH-type_TetR-like_transc_reg"/>
</dbReference>
<evidence type="ECO:0000256" key="1">
    <source>
        <dbReference type="ARBA" id="ARBA00023015"/>
    </source>
</evidence>
<evidence type="ECO:0000313" key="5">
    <source>
        <dbReference type="EMBL" id="KWZ58008.1"/>
    </source>
</evidence>
<dbReference type="GO" id="GO:0000976">
    <property type="term" value="F:transcription cis-regulatory region binding"/>
    <property type="evidence" value="ECO:0007669"/>
    <property type="project" value="TreeGrafter"/>
</dbReference>
<name>A0A103WXZ8_9BURK</name>
<protein>
    <submittedName>
        <fullName evidence="5">TetR family transcriptional regulator</fullName>
    </submittedName>
</protein>
<dbReference type="RefSeq" id="WP_045565905.1">
    <property type="nucleotide sequence ID" value="NZ_LNJU01000004.1"/>
</dbReference>
<dbReference type="InterPro" id="IPR009057">
    <property type="entry name" value="Homeodomain-like_sf"/>
</dbReference>
<keyword evidence="3" id="KW-0804">Transcription</keyword>
<dbReference type="Pfam" id="PF00440">
    <property type="entry name" value="TetR_N"/>
    <property type="match status" value="1"/>
</dbReference>
<evidence type="ECO:0000256" key="2">
    <source>
        <dbReference type="ARBA" id="ARBA00023125"/>
    </source>
</evidence>
<keyword evidence="1" id="KW-0805">Transcription regulation</keyword>
<organism evidence="5 6">
    <name type="scientific">Burkholderia ubonensis</name>
    <dbReference type="NCBI Taxonomy" id="101571"/>
    <lineage>
        <taxon>Bacteria</taxon>
        <taxon>Pseudomonadati</taxon>
        <taxon>Pseudomonadota</taxon>
        <taxon>Betaproteobacteria</taxon>
        <taxon>Burkholderiales</taxon>
        <taxon>Burkholderiaceae</taxon>
        <taxon>Burkholderia</taxon>
        <taxon>Burkholderia cepacia complex</taxon>
    </lineage>
</organism>
<comment type="caution">
    <text evidence="5">The sequence shown here is derived from an EMBL/GenBank/DDBJ whole genome shotgun (WGS) entry which is preliminary data.</text>
</comment>
<dbReference type="InterPro" id="IPR041674">
    <property type="entry name" value="TetR_C_22"/>
</dbReference>
<dbReference type="PANTHER" id="PTHR30055">
    <property type="entry name" value="HTH-TYPE TRANSCRIPTIONAL REGULATOR RUTR"/>
    <property type="match status" value="1"/>
</dbReference>
<reference evidence="5 6" key="1">
    <citation type="submission" date="2015-11" db="EMBL/GenBank/DDBJ databases">
        <authorList>
            <person name="Sahl J."/>
            <person name="Wagner D."/>
            <person name="Keim P."/>
        </authorList>
    </citation>
    <scope>NUCLEOTIDE SEQUENCE [LARGE SCALE GENOMIC DNA]</scope>
    <source>
        <strain evidence="5 6">MSMB1157</strain>
    </source>
</reference>
<dbReference type="Pfam" id="PF17928">
    <property type="entry name" value="TetR_C_22"/>
    <property type="match status" value="1"/>
</dbReference>